<gene>
    <name evidence="1" type="ORF">SAMN04487894_10636</name>
</gene>
<dbReference type="Proteomes" id="UP000198757">
    <property type="component" value="Unassembled WGS sequence"/>
</dbReference>
<evidence type="ECO:0000313" key="2">
    <source>
        <dbReference type="Proteomes" id="UP000198757"/>
    </source>
</evidence>
<accession>A0A1G6S2G7</accession>
<sequence>MKIWLFLVATLLIGRMLQAQSKIAPEDLDSLNYFIASVVADAELPHSYLGNIYAVAIDREGTQIVPRLLQFSENKMDTLEIKPSKYLDRLKSILANTSTGKQTTLIAPFIFLENPKKGVNDNILVYDVVLNRLFQHLFRITNDKGGCILLPVQFSTSTWITVS</sequence>
<proteinExistence type="predicted"/>
<dbReference type="AlphaFoldDB" id="A0A1G6S2G7"/>
<organism evidence="1 2">
    <name type="scientific">Niabella drilacis (strain DSM 25811 / CCM 8410 / CCUG 62505 / LMG 26954 / E90)</name>
    <dbReference type="NCBI Taxonomy" id="1285928"/>
    <lineage>
        <taxon>Bacteria</taxon>
        <taxon>Pseudomonadati</taxon>
        <taxon>Bacteroidota</taxon>
        <taxon>Chitinophagia</taxon>
        <taxon>Chitinophagales</taxon>
        <taxon>Chitinophagaceae</taxon>
        <taxon>Niabella</taxon>
    </lineage>
</organism>
<name>A0A1G6S2G7_NIADE</name>
<keyword evidence="2" id="KW-1185">Reference proteome</keyword>
<dbReference type="RefSeq" id="WP_090390370.1">
    <property type="nucleotide sequence ID" value="NZ_FMZO01000006.1"/>
</dbReference>
<dbReference type="OrthoDB" id="9842498at2"/>
<protein>
    <submittedName>
        <fullName evidence="1">Uncharacterized protein</fullName>
    </submittedName>
</protein>
<reference evidence="2" key="1">
    <citation type="submission" date="2016-10" db="EMBL/GenBank/DDBJ databases">
        <authorList>
            <person name="Varghese N."/>
            <person name="Submissions S."/>
        </authorList>
    </citation>
    <scope>NUCLEOTIDE SEQUENCE [LARGE SCALE GENOMIC DNA]</scope>
    <source>
        <strain evidence="2">DSM 25811 / CCM 8410 / LMG 26954 / E90</strain>
    </source>
</reference>
<dbReference type="EMBL" id="FMZO01000006">
    <property type="protein sequence ID" value="SDD10357.1"/>
    <property type="molecule type" value="Genomic_DNA"/>
</dbReference>
<evidence type="ECO:0000313" key="1">
    <source>
        <dbReference type="EMBL" id="SDD10357.1"/>
    </source>
</evidence>